<organism evidence="1 2">
    <name type="scientific">Flavimaribacter sediminis</name>
    <dbReference type="NCBI Taxonomy" id="2865987"/>
    <lineage>
        <taxon>Bacteria</taxon>
        <taxon>Pseudomonadati</taxon>
        <taxon>Pseudomonadota</taxon>
        <taxon>Alphaproteobacteria</taxon>
        <taxon>Hyphomicrobiales</taxon>
        <taxon>Rhizobiaceae</taxon>
        <taxon>Flavimaribacter</taxon>
    </lineage>
</organism>
<dbReference type="Proteomes" id="UP001196509">
    <property type="component" value="Unassembled WGS sequence"/>
</dbReference>
<sequence>MAFPAYALIPTGDGRHCWRIVFSHGIQGDGEMVETEPLSKDIQQRRGYRDSFLHMTRFVEATRMNITGHASAWVAGGERLHTQIPADLIYRSLSTEFPRGFIRFSGDNPSIAP</sequence>
<gene>
    <name evidence="1" type="ORF">K1W69_25235</name>
</gene>
<comment type="caution">
    <text evidence="1">The sequence shown here is derived from an EMBL/GenBank/DDBJ whole genome shotgun (WGS) entry which is preliminary data.</text>
</comment>
<dbReference type="AlphaFoldDB" id="A0AAE3D468"/>
<protein>
    <submittedName>
        <fullName evidence="1">Uncharacterized protein</fullName>
    </submittedName>
</protein>
<evidence type="ECO:0000313" key="2">
    <source>
        <dbReference type="Proteomes" id="UP001196509"/>
    </source>
</evidence>
<keyword evidence="2" id="KW-1185">Reference proteome</keyword>
<name>A0AAE3D468_9HYPH</name>
<evidence type="ECO:0000313" key="1">
    <source>
        <dbReference type="EMBL" id="MBW8640521.1"/>
    </source>
</evidence>
<dbReference type="RefSeq" id="WP_220231240.1">
    <property type="nucleotide sequence ID" value="NZ_JAICBX010000006.1"/>
</dbReference>
<proteinExistence type="predicted"/>
<accession>A0AAE3D468</accession>
<reference evidence="1" key="1">
    <citation type="submission" date="2021-08" db="EMBL/GenBank/DDBJ databases">
        <title>Hoeflea bacterium WL0058 sp. nov., isolated from the sediment.</title>
        <authorList>
            <person name="Wang L."/>
            <person name="Zhang D."/>
        </authorList>
    </citation>
    <scope>NUCLEOTIDE SEQUENCE</scope>
    <source>
        <strain evidence="1">WL0058</strain>
    </source>
</reference>
<dbReference type="EMBL" id="JAICBX010000006">
    <property type="protein sequence ID" value="MBW8640521.1"/>
    <property type="molecule type" value="Genomic_DNA"/>
</dbReference>